<evidence type="ECO:0008006" key="4">
    <source>
        <dbReference type="Google" id="ProtNLM"/>
    </source>
</evidence>
<keyword evidence="3" id="KW-1185">Reference proteome</keyword>
<reference evidence="2" key="1">
    <citation type="submission" date="2022-11" db="EMBL/GenBank/DDBJ databases">
        <title>Centuries of genome instability and evolution in soft-shell clam transmissible cancer (bioRxiv).</title>
        <authorList>
            <person name="Hart S.F.M."/>
            <person name="Yonemitsu M.A."/>
            <person name="Giersch R.M."/>
            <person name="Beal B.F."/>
            <person name="Arriagada G."/>
            <person name="Davis B.W."/>
            <person name="Ostrander E.A."/>
            <person name="Goff S.P."/>
            <person name="Metzger M.J."/>
        </authorList>
    </citation>
    <scope>NUCLEOTIDE SEQUENCE</scope>
    <source>
        <strain evidence="2">MELC-2E11</strain>
        <tissue evidence="2">Siphon/mantle</tissue>
    </source>
</reference>
<organism evidence="2 3">
    <name type="scientific">Mya arenaria</name>
    <name type="common">Soft-shell clam</name>
    <dbReference type="NCBI Taxonomy" id="6604"/>
    <lineage>
        <taxon>Eukaryota</taxon>
        <taxon>Metazoa</taxon>
        <taxon>Spiralia</taxon>
        <taxon>Lophotrochozoa</taxon>
        <taxon>Mollusca</taxon>
        <taxon>Bivalvia</taxon>
        <taxon>Autobranchia</taxon>
        <taxon>Heteroconchia</taxon>
        <taxon>Euheterodonta</taxon>
        <taxon>Imparidentia</taxon>
        <taxon>Neoheterodontei</taxon>
        <taxon>Myida</taxon>
        <taxon>Myoidea</taxon>
        <taxon>Myidae</taxon>
        <taxon>Mya</taxon>
    </lineage>
</organism>
<feature type="transmembrane region" description="Helical" evidence="1">
    <location>
        <begin position="154"/>
        <end position="179"/>
    </location>
</feature>
<proteinExistence type="predicted"/>
<dbReference type="InterPro" id="IPR009030">
    <property type="entry name" value="Growth_fac_rcpt_cys_sf"/>
</dbReference>
<gene>
    <name evidence="2" type="ORF">MAR_031330</name>
</gene>
<sequence length="208" mass="22507">MDGLTGETCNDRCESICKTCSQTNPTHCTSCSGGFTGPGCNCIPNCRCELNGVCNECINGFILESQDCKCNKKFCVDSNFCPSCQNDTFYTFDENQCLNGCDDGYTGADCADLCTDYDNECTKCSQNEHFCVQCKGGLTPNTDATTTSTCDSSAAGIVGGTVGGASTIIILIIGIVLCIQRFVQYTVKDTVNKFDIVYVLYFFVYARF</sequence>
<evidence type="ECO:0000313" key="2">
    <source>
        <dbReference type="EMBL" id="WAR16736.1"/>
    </source>
</evidence>
<name>A0ABY7FBR9_MYAAR</name>
<protein>
    <recommendedName>
        <fullName evidence="4">Cysteine-rich membrane protein 2</fullName>
    </recommendedName>
</protein>
<accession>A0ABY7FBR9</accession>
<dbReference type="Proteomes" id="UP001164746">
    <property type="component" value="Chromosome 10"/>
</dbReference>
<keyword evidence="1" id="KW-0472">Membrane</keyword>
<keyword evidence="1" id="KW-0812">Transmembrane</keyword>
<evidence type="ECO:0000256" key="1">
    <source>
        <dbReference type="SAM" id="Phobius"/>
    </source>
</evidence>
<dbReference type="EMBL" id="CP111021">
    <property type="protein sequence ID" value="WAR16736.1"/>
    <property type="molecule type" value="Genomic_DNA"/>
</dbReference>
<dbReference type="SUPFAM" id="SSF57184">
    <property type="entry name" value="Growth factor receptor domain"/>
    <property type="match status" value="1"/>
</dbReference>
<keyword evidence="1" id="KW-1133">Transmembrane helix</keyword>
<evidence type="ECO:0000313" key="3">
    <source>
        <dbReference type="Proteomes" id="UP001164746"/>
    </source>
</evidence>